<dbReference type="GeneID" id="97764920"/>
<proteinExistence type="inferred from homology"/>
<dbReference type="RefSeq" id="WP_235195122.1">
    <property type="nucleotide sequence ID" value="NZ_FNQS01000006.1"/>
</dbReference>
<evidence type="ECO:0000259" key="3">
    <source>
        <dbReference type="Pfam" id="PF01648"/>
    </source>
</evidence>
<dbReference type="InterPro" id="IPR050559">
    <property type="entry name" value="P-Pant_transferase_sf"/>
</dbReference>
<dbReference type="PANTHER" id="PTHR12215">
    <property type="entry name" value="PHOSPHOPANTETHEINE TRANSFERASE"/>
    <property type="match status" value="1"/>
</dbReference>
<evidence type="ECO:0000313" key="4">
    <source>
        <dbReference type="EMBL" id="SEA61861.1"/>
    </source>
</evidence>
<comment type="similarity">
    <text evidence="1">Belongs to the P-Pant transferase superfamily. Gsp/Sfp/HetI/AcpT family.</text>
</comment>
<dbReference type="SUPFAM" id="SSF56214">
    <property type="entry name" value="4'-phosphopantetheinyl transferase"/>
    <property type="match status" value="2"/>
</dbReference>
<dbReference type="EMBL" id="FNQS01000006">
    <property type="protein sequence ID" value="SEA61861.1"/>
    <property type="molecule type" value="Genomic_DNA"/>
</dbReference>
<dbReference type="GO" id="GO:0000287">
    <property type="term" value="F:magnesium ion binding"/>
    <property type="evidence" value="ECO:0007669"/>
    <property type="project" value="InterPro"/>
</dbReference>
<name>A0A1H4CN18_9GAMM</name>
<dbReference type="STRING" id="71657.SAMN02982996_02048"/>
<protein>
    <submittedName>
        <fullName evidence="4">4'-phosphopantetheinyl transferase</fullName>
    </submittedName>
</protein>
<dbReference type="InterPro" id="IPR008278">
    <property type="entry name" value="4-PPantetheinyl_Trfase_dom"/>
</dbReference>
<evidence type="ECO:0000256" key="2">
    <source>
        <dbReference type="ARBA" id="ARBA00022679"/>
    </source>
</evidence>
<dbReference type="GO" id="GO:0005829">
    <property type="term" value="C:cytosol"/>
    <property type="evidence" value="ECO:0007669"/>
    <property type="project" value="TreeGrafter"/>
</dbReference>
<dbReference type="Proteomes" id="UP000187280">
    <property type="component" value="Unassembled WGS sequence"/>
</dbReference>
<dbReference type="AlphaFoldDB" id="A0A1H4CN18"/>
<organism evidence="4 5">
    <name type="scientific">Lonsdalea quercina</name>
    <dbReference type="NCBI Taxonomy" id="71657"/>
    <lineage>
        <taxon>Bacteria</taxon>
        <taxon>Pseudomonadati</taxon>
        <taxon>Pseudomonadota</taxon>
        <taxon>Gammaproteobacteria</taxon>
        <taxon>Enterobacterales</taxon>
        <taxon>Pectobacteriaceae</taxon>
        <taxon>Lonsdalea</taxon>
    </lineage>
</organism>
<dbReference type="GO" id="GO:0008897">
    <property type="term" value="F:holo-[acyl-carrier-protein] synthase activity"/>
    <property type="evidence" value="ECO:0007669"/>
    <property type="project" value="InterPro"/>
</dbReference>
<gene>
    <name evidence="4" type="ORF">SAMN02982996_02048</name>
</gene>
<dbReference type="PANTHER" id="PTHR12215:SF10">
    <property type="entry name" value="L-AMINOADIPATE-SEMIALDEHYDE DEHYDROGENASE-PHOSPHOPANTETHEINYL TRANSFERASE"/>
    <property type="match status" value="1"/>
</dbReference>
<keyword evidence="5" id="KW-1185">Reference proteome</keyword>
<reference evidence="4 5" key="1">
    <citation type="submission" date="2016-10" db="EMBL/GenBank/DDBJ databases">
        <authorList>
            <person name="de Groot N.N."/>
        </authorList>
    </citation>
    <scope>NUCLEOTIDE SEQUENCE [LARGE SCALE GENOMIC DNA]</scope>
    <source>
        <strain evidence="4 5">ATCC 29281</strain>
    </source>
</reference>
<feature type="domain" description="4'-phosphopantetheinyl transferase" evidence="3">
    <location>
        <begin position="134"/>
        <end position="226"/>
    </location>
</feature>
<dbReference type="Gene3D" id="3.90.470.20">
    <property type="entry name" value="4'-phosphopantetheinyl transferase domain"/>
    <property type="match status" value="2"/>
</dbReference>
<sequence>MDKMDKESAINWAQRVKMSQENSLDFCGSAEHSVKQLSGPQCILVYRKTLDRPEISAKARLACGLAPHDTLTASKLAEGILRGLLAPLCRVLPHKLTFARTPLGKPFLPRHPQLHFNLSHTEAAFAFAIAQDGAVGVDVEGNRGRVEHKRGVAKRFFHPDEACWLDQYCDEEAYIQAFIRLWTRKEAYLKALGLGLSKPLDSFSCLARENGRIQVVDDSRPANAQMKEVWFDEADMALNCCILSSKETTLSWRFTTLTEWDALTDWLG</sequence>
<dbReference type="Pfam" id="PF01648">
    <property type="entry name" value="ACPS"/>
    <property type="match status" value="1"/>
</dbReference>
<dbReference type="GO" id="GO:0019878">
    <property type="term" value="P:lysine biosynthetic process via aminoadipic acid"/>
    <property type="evidence" value="ECO:0007669"/>
    <property type="project" value="TreeGrafter"/>
</dbReference>
<keyword evidence="2 4" id="KW-0808">Transferase</keyword>
<evidence type="ECO:0000256" key="1">
    <source>
        <dbReference type="ARBA" id="ARBA00010990"/>
    </source>
</evidence>
<evidence type="ECO:0000313" key="5">
    <source>
        <dbReference type="Proteomes" id="UP000187280"/>
    </source>
</evidence>
<dbReference type="InterPro" id="IPR037143">
    <property type="entry name" value="4-PPantetheinyl_Trfase_dom_sf"/>
</dbReference>
<accession>A0A1H4CN18</accession>